<gene>
    <name evidence="1" type="ORF">MNB_SV-8-927</name>
</gene>
<accession>A0A1W1BQ33</accession>
<evidence type="ECO:0000313" key="1">
    <source>
        <dbReference type="EMBL" id="SFV55678.1"/>
    </source>
</evidence>
<sequence>MMSNACFVTQTATKEILLRVTNVCGECYNDINEGDTIHYDMQNYRYLCDCCKEKLCSQMNEECEIVREEDVGLFC</sequence>
<name>A0A1W1BQ33_9ZZZZ</name>
<organism evidence="1">
    <name type="scientific">hydrothermal vent metagenome</name>
    <dbReference type="NCBI Taxonomy" id="652676"/>
    <lineage>
        <taxon>unclassified sequences</taxon>
        <taxon>metagenomes</taxon>
        <taxon>ecological metagenomes</taxon>
    </lineage>
</organism>
<evidence type="ECO:0008006" key="2">
    <source>
        <dbReference type="Google" id="ProtNLM"/>
    </source>
</evidence>
<proteinExistence type="predicted"/>
<dbReference type="EMBL" id="FPHD01000030">
    <property type="protein sequence ID" value="SFV55678.1"/>
    <property type="molecule type" value="Genomic_DNA"/>
</dbReference>
<reference evidence="1" key="1">
    <citation type="submission" date="2016-10" db="EMBL/GenBank/DDBJ databases">
        <authorList>
            <person name="de Groot N.N."/>
        </authorList>
    </citation>
    <scope>NUCLEOTIDE SEQUENCE</scope>
</reference>
<protein>
    <recommendedName>
        <fullName evidence="2">LIM zinc-binding domain-containing protein</fullName>
    </recommendedName>
</protein>
<dbReference type="AlphaFoldDB" id="A0A1W1BQ33"/>